<dbReference type="InterPro" id="IPR036390">
    <property type="entry name" value="WH_DNA-bd_sf"/>
</dbReference>
<dbReference type="InterPro" id="IPR008920">
    <property type="entry name" value="TF_FadR/GntR_C"/>
</dbReference>
<evidence type="ECO:0000259" key="4">
    <source>
        <dbReference type="PROSITE" id="PS50949"/>
    </source>
</evidence>
<keyword evidence="6" id="KW-1185">Reference proteome</keyword>
<evidence type="ECO:0000256" key="1">
    <source>
        <dbReference type="ARBA" id="ARBA00023015"/>
    </source>
</evidence>
<dbReference type="Gene3D" id="1.20.120.530">
    <property type="entry name" value="GntR ligand-binding domain-like"/>
    <property type="match status" value="1"/>
</dbReference>
<dbReference type="CDD" id="cd07377">
    <property type="entry name" value="WHTH_GntR"/>
    <property type="match status" value="1"/>
</dbReference>
<keyword evidence="1" id="KW-0805">Transcription regulation</keyword>
<dbReference type="PROSITE" id="PS50949">
    <property type="entry name" value="HTH_GNTR"/>
    <property type="match status" value="1"/>
</dbReference>
<evidence type="ECO:0000256" key="2">
    <source>
        <dbReference type="ARBA" id="ARBA00023125"/>
    </source>
</evidence>
<dbReference type="Pfam" id="PF00392">
    <property type="entry name" value="GntR"/>
    <property type="match status" value="1"/>
</dbReference>
<dbReference type="GO" id="GO:0003677">
    <property type="term" value="F:DNA binding"/>
    <property type="evidence" value="ECO:0007669"/>
    <property type="project" value="UniProtKB-KW"/>
</dbReference>
<feature type="domain" description="HTH gntR-type" evidence="4">
    <location>
        <begin position="9"/>
        <end position="77"/>
    </location>
</feature>
<dbReference type="AlphaFoldDB" id="A0A7W8QU18"/>
<dbReference type="InterPro" id="IPR011711">
    <property type="entry name" value="GntR_C"/>
</dbReference>
<sequence length="227" mass="25179">MPLASTRRTGLVDQVISQLRAQIDSGEWGIGDRIPTESELSDQLEVGRNTVREAVRALAHAGLLEIRQGAGTFVRASSELGGALRRRLERSRLRENLEVRRALEMEAARLAALRRTDEDLAEIERALALRDEAWRAQDMGTFVETDFAFHRAVVHATHNPLLIELYDDIASVVYDSIAHSANIEPTQDDLDHDRLGAAIRDGDAGRALQEAACYLDELVSRAADTED</sequence>
<proteinExistence type="predicted"/>
<dbReference type="PRINTS" id="PR00035">
    <property type="entry name" value="HTHGNTR"/>
</dbReference>
<dbReference type="EMBL" id="JACHDB010000002">
    <property type="protein sequence ID" value="MBB5435933.1"/>
    <property type="molecule type" value="Genomic_DNA"/>
</dbReference>
<dbReference type="GO" id="GO:0003700">
    <property type="term" value="F:DNA-binding transcription factor activity"/>
    <property type="evidence" value="ECO:0007669"/>
    <property type="project" value="InterPro"/>
</dbReference>
<comment type="caution">
    <text evidence="5">The sequence shown here is derived from an EMBL/GenBank/DDBJ whole genome shotgun (WGS) entry which is preliminary data.</text>
</comment>
<evidence type="ECO:0000256" key="3">
    <source>
        <dbReference type="ARBA" id="ARBA00023163"/>
    </source>
</evidence>
<keyword evidence="2 5" id="KW-0238">DNA-binding</keyword>
<dbReference type="SMART" id="SM00895">
    <property type="entry name" value="FCD"/>
    <property type="match status" value="1"/>
</dbReference>
<organism evidence="5 6">
    <name type="scientific">Nocardiopsis composta</name>
    <dbReference type="NCBI Taxonomy" id="157465"/>
    <lineage>
        <taxon>Bacteria</taxon>
        <taxon>Bacillati</taxon>
        <taxon>Actinomycetota</taxon>
        <taxon>Actinomycetes</taxon>
        <taxon>Streptosporangiales</taxon>
        <taxon>Nocardiopsidaceae</taxon>
        <taxon>Nocardiopsis</taxon>
    </lineage>
</organism>
<accession>A0A7W8QU18</accession>
<dbReference type="Pfam" id="PF07729">
    <property type="entry name" value="FCD"/>
    <property type="match status" value="1"/>
</dbReference>
<name>A0A7W8QU18_9ACTN</name>
<evidence type="ECO:0000313" key="6">
    <source>
        <dbReference type="Proteomes" id="UP000572635"/>
    </source>
</evidence>
<dbReference type="Gene3D" id="1.10.10.10">
    <property type="entry name" value="Winged helix-like DNA-binding domain superfamily/Winged helix DNA-binding domain"/>
    <property type="match status" value="1"/>
</dbReference>
<reference evidence="5 6" key="1">
    <citation type="submission" date="2020-08" db="EMBL/GenBank/DDBJ databases">
        <title>Sequencing the genomes of 1000 actinobacteria strains.</title>
        <authorList>
            <person name="Klenk H.-P."/>
        </authorList>
    </citation>
    <scope>NUCLEOTIDE SEQUENCE [LARGE SCALE GENOMIC DNA]</scope>
    <source>
        <strain evidence="5 6">DSM 44551</strain>
    </source>
</reference>
<dbReference type="SMART" id="SM00345">
    <property type="entry name" value="HTH_GNTR"/>
    <property type="match status" value="1"/>
</dbReference>
<dbReference type="PANTHER" id="PTHR43537">
    <property type="entry name" value="TRANSCRIPTIONAL REGULATOR, GNTR FAMILY"/>
    <property type="match status" value="1"/>
</dbReference>
<dbReference type="SUPFAM" id="SSF46785">
    <property type="entry name" value="Winged helix' DNA-binding domain"/>
    <property type="match status" value="1"/>
</dbReference>
<dbReference type="SUPFAM" id="SSF48008">
    <property type="entry name" value="GntR ligand-binding domain-like"/>
    <property type="match status" value="1"/>
</dbReference>
<dbReference type="InterPro" id="IPR036388">
    <property type="entry name" value="WH-like_DNA-bd_sf"/>
</dbReference>
<dbReference type="InterPro" id="IPR000524">
    <property type="entry name" value="Tscrpt_reg_HTH_GntR"/>
</dbReference>
<protein>
    <submittedName>
        <fullName evidence="5">DNA-binding FadR family transcriptional regulator</fullName>
    </submittedName>
</protein>
<keyword evidence="3" id="KW-0804">Transcription</keyword>
<dbReference type="RefSeq" id="WP_184399130.1">
    <property type="nucleotide sequence ID" value="NZ_BAAAJD010000089.1"/>
</dbReference>
<evidence type="ECO:0000313" key="5">
    <source>
        <dbReference type="EMBL" id="MBB5435933.1"/>
    </source>
</evidence>
<dbReference type="PANTHER" id="PTHR43537:SF47">
    <property type="entry name" value="REGULATORY PROTEIN GNTR HTH"/>
    <property type="match status" value="1"/>
</dbReference>
<dbReference type="Proteomes" id="UP000572635">
    <property type="component" value="Unassembled WGS sequence"/>
</dbReference>
<gene>
    <name evidence="5" type="ORF">HDA36_006081</name>
</gene>